<sequence>MSKYRIEIDLEKCIGAFSCADVYPELWEIGSDGKAHILLDGKVEEDGIEYIELNDKKIDVELAIQSQDVCPVQAIIVTKLK</sequence>
<evidence type="ECO:0008006" key="7">
    <source>
        <dbReference type="Google" id="ProtNLM"/>
    </source>
</evidence>
<keyword evidence="5" id="KW-0411">Iron-sulfur</keyword>
<dbReference type="SUPFAM" id="SSF54862">
    <property type="entry name" value="4Fe-4S ferredoxins"/>
    <property type="match status" value="1"/>
</dbReference>
<dbReference type="GO" id="GO:0051536">
    <property type="term" value="F:iron-sulfur cluster binding"/>
    <property type="evidence" value="ECO:0007669"/>
    <property type="project" value="UniProtKB-KW"/>
</dbReference>
<keyword evidence="4" id="KW-0408">Iron</keyword>
<dbReference type="InterPro" id="IPR051269">
    <property type="entry name" value="Fe-S_cluster_ET"/>
</dbReference>
<dbReference type="Pfam" id="PF13459">
    <property type="entry name" value="Fer4_15"/>
    <property type="match status" value="1"/>
</dbReference>
<dbReference type="EMBL" id="UINC01127386">
    <property type="protein sequence ID" value="SVD06469.1"/>
    <property type="molecule type" value="Genomic_DNA"/>
</dbReference>
<protein>
    <recommendedName>
        <fullName evidence="7">4Fe-4S ferredoxin-type domain-containing protein</fullName>
    </recommendedName>
</protein>
<evidence type="ECO:0000313" key="6">
    <source>
        <dbReference type="EMBL" id="SVD06469.1"/>
    </source>
</evidence>
<dbReference type="Gene3D" id="3.30.70.20">
    <property type="match status" value="1"/>
</dbReference>
<dbReference type="PANTHER" id="PTHR36923">
    <property type="entry name" value="FERREDOXIN"/>
    <property type="match status" value="1"/>
</dbReference>
<evidence type="ECO:0000256" key="5">
    <source>
        <dbReference type="ARBA" id="ARBA00023014"/>
    </source>
</evidence>
<keyword evidence="3" id="KW-0249">Electron transport</keyword>
<accession>A0A382S9C7</accession>
<proteinExistence type="predicted"/>
<organism evidence="6">
    <name type="scientific">marine metagenome</name>
    <dbReference type="NCBI Taxonomy" id="408172"/>
    <lineage>
        <taxon>unclassified sequences</taxon>
        <taxon>metagenomes</taxon>
        <taxon>ecological metagenomes</taxon>
    </lineage>
</organism>
<dbReference type="GO" id="GO:0046872">
    <property type="term" value="F:metal ion binding"/>
    <property type="evidence" value="ECO:0007669"/>
    <property type="project" value="UniProtKB-KW"/>
</dbReference>
<evidence type="ECO:0000256" key="3">
    <source>
        <dbReference type="ARBA" id="ARBA00022982"/>
    </source>
</evidence>
<reference evidence="6" key="1">
    <citation type="submission" date="2018-05" db="EMBL/GenBank/DDBJ databases">
        <authorList>
            <person name="Lanie J.A."/>
            <person name="Ng W.-L."/>
            <person name="Kazmierczak K.M."/>
            <person name="Andrzejewski T.M."/>
            <person name="Davidsen T.M."/>
            <person name="Wayne K.J."/>
            <person name="Tettelin H."/>
            <person name="Glass J.I."/>
            <person name="Rusch D."/>
            <person name="Podicherti R."/>
            <person name="Tsui H.-C.T."/>
            <person name="Winkler M.E."/>
        </authorList>
    </citation>
    <scope>NUCLEOTIDE SEQUENCE</scope>
</reference>
<gene>
    <name evidence="6" type="ORF">METZ01_LOCUS359323</name>
</gene>
<keyword evidence="1" id="KW-0813">Transport</keyword>
<keyword evidence="2" id="KW-0479">Metal-binding</keyword>
<evidence type="ECO:0000256" key="2">
    <source>
        <dbReference type="ARBA" id="ARBA00022723"/>
    </source>
</evidence>
<evidence type="ECO:0000256" key="4">
    <source>
        <dbReference type="ARBA" id="ARBA00023004"/>
    </source>
</evidence>
<dbReference type="PANTHER" id="PTHR36923:SF3">
    <property type="entry name" value="FERREDOXIN"/>
    <property type="match status" value="1"/>
</dbReference>
<evidence type="ECO:0000256" key="1">
    <source>
        <dbReference type="ARBA" id="ARBA00022448"/>
    </source>
</evidence>
<name>A0A382S9C7_9ZZZZ</name>
<dbReference type="AlphaFoldDB" id="A0A382S9C7"/>